<dbReference type="Gene3D" id="1.50.10.10">
    <property type="match status" value="1"/>
</dbReference>
<dbReference type="GO" id="GO:0004575">
    <property type="term" value="F:sucrose alpha-glucosidase activity"/>
    <property type="evidence" value="ECO:0007669"/>
    <property type="project" value="TreeGrafter"/>
</dbReference>
<keyword evidence="4" id="KW-0378">Hydrolase</keyword>
<dbReference type="GO" id="GO:0005987">
    <property type="term" value="P:sucrose catabolic process"/>
    <property type="evidence" value="ECO:0007669"/>
    <property type="project" value="TreeGrafter"/>
</dbReference>
<sequence length="469" mass="52915">MLVNENRKTAIQRAWQLLEESVVTYRGQPVGTVAAHDPETEALNYDQVFTRDFAISAFAFLLDGRPEIVRHFLATAVRLQSHERQLDCFKPGEGLIPASFKVTDNGAGEELFADFGEHAIARVAPVDSGFWWLLTLQAYVHVTEDHTFLNQASVQQAIRLLLDLSMTSRFDMFPTMLVPDGSFMIDRRMGVYGYPIDIQAQFFAALCAASDLLDADEPANARYRAALDERLPHLAHHVRTYYWLDLERLNQIYRYGVEEYGPAAVNKFNIYPEAIPDWLMDWLPETGGYLVGNVGPGRLDYRYFGQGNLLACAAGLATEAQAAALMQLIAQRYDDLIGQVPLKLCFPALEGQDWRILTGCDPKNRPWSYHNGGNWPVLLWLLALVGLRTGADELLERALSDAERRLLRDDWPEYYDGRRGRLVGQQARRHQTWSAAGYLVACQLLERPERIELLHLGRSVEGASCAAPV</sequence>
<evidence type="ECO:0000256" key="5">
    <source>
        <dbReference type="ARBA" id="ARBA00023277"/>
    </source>
</evidence>
<keyword evidence="6" id="KW-0326">Glycosidase</keyword>
<reference evidence="7" key="2">
    <citation type="journal article" date="2020" name="Microorganisms">
        <title>Osmotic Adaptation and Compatible Solute Biosynthesis of Phototrophic Bacteria as Revealed from Genome Analyses.</title>
        <authorList>
            <person name="Imhoff J.F."/>
            <person name="Rahn T."/>
            <person name="Kunzel S."/>
            <person name="Keller A."/>
            <person name="Neulinger S.C."/>
        </authorList>
    </citation>
    <scope>NUCLEOTIDE SEQUENCE</scope>
    <source>
        <strain evidence="7">DSM 11080</strain>
    </source>
</reference>
<gene>
    <name evidence="7" type="ORF">CKO40_22975</name>
</gene>
<evidence type="ECO:0000256" key="4">
    <source>
        <dbReference type="ARBA" id="ARBA00022801"/>
    </source>
</evidence>
<dbReference type="PANTHER" id="PTHR31916:SF28">
    <property type="entry name" value="NEUTRAL_ALKALINE INVERTASE 3, CHLOROPLASTIC"/>
    <property type="match status" value="1"/>
</dbReference>
<dbReference type="SUPFAM" id="SSF48208">
    <property type="entry name" value="Six-hairpin glycosidases"/>
    <property type="match status" value="1"/>
</dbReference>
<dbReference type="AlphaFoldDB" id="A0AAJ0XC16"/>
<dbReference type="GO" id="GO:0033926">
    <property type="term" value="F:endo-alpha-N-acetylgalactosaminidase activity"/>
    <property type="evidence" value="ECO:0007669"/>
    <property type="project" value="InterPro"/>
</dbReference>
<accession>A0AAJ0XC16</accession>
<dbReference type="EMBL" id="NRSJ01000080">
    <property type="protein sequence ID" value="MBK1707316.1"/>
    <property type="molecule type" value="Genomic_DNA"/>
</dbReference>
<dbReference type="InterPro" id="IPR008928">
    <property type="entry name" value="6-hairpin_glycosidase_sf"/>
</dbReference>
<dbReference type="Proteomes" id="UP001296776">
    <property type="component" value="Unassembled WGS sequence"/>
</dbReference>
<organism evidence="7 8">
    <name type="scientific">Halochromatium glycolicum</name>
    <dbReference type="NCBI Taxonomy" id="85075"/>
    <lineage>
        <taxon>Bacteria</taxon>
        <taxon>Pseudomonadati</taxon>
        <taxon>Pseudomonadota</taxon>
        <taxon>Gammaproteobacteria</taxon>
        <taxon>Chromatiales</taxon>
        <taxon>Chromatiaceae</taxon>
        <taxon>Halochromatium</taxon>
    </lineage>
</organism>
<evidence type="ECO:0000256" key="6">
    <source>
        <dbReference type="ARBA" id="ARBA00023295"/>
    </source>
</evidence>
<proteinExistence type="inferred from homology"/>
<evidence type="ECO:0000313" key="7">
    <source>
        <dbReference type="EMBL" id="MBK1707316.1"/>
    </source>
</evidence>
<protein>
    <recommendedName>
        <fullName evidence="3">beta-fructofuranosidase</fullName>
        <ecNumber evidence="3">3.2.1.26</ecNumber>
    </recommendedName>
</protein>
<comment type="caution">
    <text evidence="7">The sequence shown here is derived from an EMBL/GenBank/DDBJ whole genome shotgun (WGS) entry which is preliminary data.</text>
</comment>
<dbReference type="PANTHER" id="PTHR31916">
    <property type="match status" value="1"/>
</dbReference>
<comment type="similarity">
    <text evidence="2">Belongs to the glycosyl hydrolase 100 family.</text>
</comment>
<name>A0AAJ0XC16_9GAMM</name>
<dbReference type="EC" id="3.2.1.26" evidence="3"/>
<evidence type="ECO:0000256" key="2">
    <source>
        <dbReference type="ARBA" id="ARBA00007671"/>
    </source>
</evidence>
<evidence type="ECO:0000256" key="1">
    <source>
        <dbReference type="ARBA" id="ARBA00000094"/>
    </source>
</evidence>
<dbReference type="InterPro" id="IPR012341">
    <property type="entry name" value="6hp_glycosidase-like_sf"/>
</dbReference>
<reference evidence="7" key="1">
    <citation type="submission" date="2017-08" db="EMBL/GenBank/DDBJ databases">
        <authorList>
            <person name="Imhoff J.F."/>
            <person name="Rahn T."/>
            <person name="Kuenzel S."/>
            <person name="Neulinger S.C."/>
        </authorList>
    </citation>
    <scope>NUCLEOTIDE SEQUENCE</scope>
    <source>
        <strain evidence="7">DSM 11080</strain>
    </source>
</reference>
<evidence type="ECO:0000256" key="3">
    <source>
        <dbReference type="ARBA" id="ARBA00012758"/>
    </source>
</evidence>
<dbReference type="Pfam" id="PF12899">
    <property type="entry name" value="Glyco_hydro_100"/>
    <property type="match status" value="1"/>
</dbReference>
<evidence type="ECO:0000313" key="8">
    <source>
        <dbReference type="Proteomes" id="UP001296776"/>
    </source>
</evidence>
<comment type="catalytic activity">
    <reaction evidence="1">
        <text>Hydrolysis of terminal non-reducing beta-D-fructofuranoside residues in beta-D-fructofuranosides.</text>
        <dbReference type="EC" id="3.2.1.26"/>
    </reaction>
</comment>
<keyword evidence="8" id="KW-1185">Reference proteome</keyword>
<dbReference type="InterPro" id="IPR024746">
    <property type="entry name" value="Glyco_hydro_100"/>
</dbReference>
<dbReference type="RefSeq" id="WP_200348803.1">
    <property type="nucleotide sequence ID" value="NZ_NRSJ01000080.1"/>
</dbReference>
<keyword evidence="5" id="KW-0119">Carbohydrate metabolism</keyword>